<dbReference type="PANTHER" id="PTHR12126:SF11">
    <property type="entry name" value="NADH DEHYDROGENASE [UBIQUINONE] 1 ALPHA SUBCOMPLEX SUBUNIT 9, MITOCHONDRIAL"/>
    <property type="match status" value="1"/>
</dbReference>
<dbReference type="InterPro" id="IPR036291">
    <property type="entry name" value="NAD(P)-bd_dom_sf"/>
</dbReference>
<feature type="domain" description="NAD(P)-binding" evidence="2">
    <location>
        <begin position="2"/>
        <end position="102"/>
    </location>
</feature>
<protein>
    <submittedName>
        <fullName evidence="3">Nucleoside-diphosphate-sugar epimerase</fullName>
    </submittedName>
</protein>
<dbReference type="InterPro" id="IPR016040">
    <property type="entry name" value="NAD(P)-bd_dom"/>
</dbReference>
<gene>
    <name evidence="3" type="ORF">DVS28_a2997</name>
</gene>
<name>A0A346XZM9_9ACTN</name>
<dbReference type="InterPro" id="IPR051207">
    <property type="entry name" value="ComplexI_NDUFA9_subunit"/>
</dbReference>
<sequence>MPRLLEAGYRVRCLVRSPEKLAQHGWHDKVDVVAGDATVAEDVAAAVEGCEGVYHLIHQMGTADDFASADRRAADHVAACAESAGVKRIVYLGGLGEVDDDSSAHLASRGEVADVLKDGAVPITVLRAAVVIGSGSASFEMLRHLTEKLPFMVCPRWIDTRVQPIAIRDVLRYLIAAMDTQDTASHDYDIGGPDVLTYREMMQRYAAVAGLRKRAILTVPALTPTLSSYWVNVVTPVPFGLAKPLVQSLSVDVVVRDGHETGQDLDPEPCLPYETALRLALQRVADREVETSWRDAALAGRSPAEPYPGDPEWSGGVLLRDVRSETAAASAAAVYEAVSRIGGDRGWPTHMWAWTMRGWVDRLVGGVGLRRGRRDPDDLRPGDALDFWRVEALAPDRLVRLRAEMRLPGDAWLEFRLEPDGPDRTVLHQRALFAPRGLIGRLYWWVLVPFHGPIFTSMVRSLARDAEAIQPSLPPTSTGAPTAPDEGHDEAWSPPARDLPPARRAG</sequence>
<dbReference type="KEGG" id="euz:DVS28_a2997"/>
<dbReference type="Gene3D" id="3.40.50.720">
    <property type="entry name" value="NAD(P)-binding Rossmann-like Domain"/>
    <property type="match status" value="1"/>
</dbReference>
<keyword evidence="4" id="KW-1185">Reference proteome</keyword>
<dbReference type="SUPFAM" id="SSF55961">
    <property type="entry name" value="Bet v1-like"/>
    <property type="match status" value="1"/>
</dbReference>
<reference evidence="3 4" key="1">
    <citation type="submission" date="2018-09" db="EMBL/GenBank/DDBJ databases">
        <title>Complete genome sequence of Euzebya sp. DY32-46 isolated from seawater of Pacific Ocean.</title>
        <authorList>
            <person name="Xu L."/>
            <person name="Wu Y.-H."/>
            <person name="Xu X.-W."/>
        </authorList>
    </citation>
    <scope>NUCLEOTIDE SEQUENCE [LARGE SCALE GENOMIC DNA]</scope>
    <source>
        <strain evidence="3 4">DY32-46</strain>
    </source>
</reference>
<evidence type="ECO:0000313" key="4">
    <source>
        <dbReference type="Proteomes" id="UP000264006"/>
    </source>
</evidence>
<dbReference type="Pfam" id="PF11066">
    <property type="entry name" value="DUF2867"/>
    <property type="match status" value="1"/>
</dbReference>
<dbReference type="InterPro" id="IPR021295">
    <property type="entry name" value="DUF2867"/>
</dbReference>
<dbReference type="SUPFAM" id="SSF51735">
    <property type="entry name" value="NAD(P)-binding Rossmann-fold domains"/>
    <property type="match status" value="1"/>
</dbReference>
<organism evidence="3 4">
    <name type="scientific">Euzebya pacifica</name>
    <dbReference type="NCBI Taxonomy" id="1608957"/>
    <lineage>
        <taxon>Bacteria</taxon>
        <taxon>Bacillati</taxon>
        <taxon>Actinomycetota</taxon>
        <taxon>Nitriliruptoria</taxon>
        <taxon>Euzebyales</taxon>
    </lineage>
</organism>
<dbReference type="EMBL" id="CP031165">
    <property type="protein sequence ID" value="AXV07676.1"/>
    <property type="molecule type" value="Genomic_DNA"/>
</dbReference>
<accession>A0A346XZM9</accession>
<dbReference type="Pfam" id="PF13460">
    <property type="entry name" value="NAD_binding_10"/>
    <property type="match status" value="1"/>
</dbReference>
<proteinExistence type="predicted"/>
<dbReference type="PANTHER" id="PTHR12126">
    <property type="entry name" value="NADH-UBIQUINONE OXIDOREDUCTASE 39 KDA SUBUNIT-RELATED"/>
    <property type="match status" value="1"/>
</dbReference>
<dbReference type="AlphaFoldDB" id="A0A346XZM9"/>
<evidence type="ECO:0000256" key="1">
    <source>
        <dbReference type="SAM" id="MobiDB-lite"/>
    </source>
</evidence>
<evidence type="ECO:0000259" key="2">
    <source>
        <dbReference type="Pfam" id="PF13460"/>
    </source>
</evidence>
<dbReference type="Proteomes" id="UP000264006">
    <property type="component" value="Chromosome"/>
</dbReference>
<feature type="region of interest" description="Disordered" evidence="1">
    <location>
        <begin position="469"/>
        <end position="506"/>
    </location>
</feature>
<dbReference type="GO" id="GO:0044877">
    <property type="term" value="F:protein-containing complex binding"/>
    <property type="evidence" value="ECO:0007669"/>
    <property type="project" value="TreeGrafter"/>
</dbReference>
<evidence type="ECO:0000313" key="3">
    <source>
        <dbReference type="EMBL" id="AXV07676.1"/>
    </source>
</evidence>